<keyword evidence="1" id="KW-0677">Repeat</keyword>
<dbReference type="GO" id="GO:0003723">
    <property type="term" value="F:RNA binding"/>
    <property type="evidence" value="ECO:0007669"/>
    <property type="project" value="InterPro"/>
</dbReference>
<dbReference type="Gene3D" id="1.25.40.10">
    <property type="entry name" value="Tetratricopeptide repeat domain"/>
    <property type="match status" value="4"/>
</dbReference>
<name>A0AAV8UBD5_9ROSI</name>
<dbReference type="Pfam" id="PF20431">
    <property type="entry name" value="E_motif"/>
    <property type="match status" value="1"/>
</dbReference>
<dbReference type="PANTHER" id="PTHR47926">
    <property type="entry name" value="PENTATRICOPEPTIDE REPEAT-CONTAINING PROTEIN"/>
    <property type="match status" value="1"/>
</dbReference>
<dbReference type="FunFam" id="1.25.40.10:FF:000427">
    <property type="entry name" value="Pentatricopeptide repeat-containing protein chloroplastic"/>
    <property type="match status" value="1"/>
</dbReference>
<dbReference type="Pfam" id="PF13041">
    <property type="entry name" value="PPR_2"/>
    <property type="match status" value="4"/>
</dbReference>
<feature type="repeat" description="PPR" evidence="2">
    <location>
        <begin position="458"/>
        <end position="492"/>
    </location>
</feature>
<dbReference type="FunFam" id="1.25.40.10:FF:000348">
    <property type="entry name" value="Pentatricopeptide repeat-containing protein chloroplastic"/>
    <property type="match status" value="1"/>
</dbReference>
<dbReference type="Pfam" id="PF01535">
    <property type="entry name" value="PPR"/>
    <property type="match status" value="1"/>
</dbReference>
<dbReference type="InterPro" id="IPR046960">
    <property type="entry name" value="PPR_At4g14850-like_plant"/>
</dbReference>
<dbReference type="Proteomes" id="UP001159364">
    <property type="component" value="Linkage Group LG08"/>
</dbReference>
<feature type="repeat" description="PPR" evidence="2">
    <location>
        <begin position="360"/>
        <end position="390"/>
    </location>
</feature>
<feature type="repeat" description="PPR" evidence="2">
    <location>
        <begin position="123"/>
        <end position="157"/>
    </location>
</feature>
<proteinExistence type="predicted"/>
<sequence length="684" mass="76681">MHQFGQAPIDLARKRFSTCCYCCLPVSKYPVPFWSPKSFSSISATRTTKWNSTTNVIIINPTLLIMESCSSMKQLKQIQAHMTPTGLITHTFPCSRVLAFCALADSGDINHASALFKQFQNPNTYMWNTMIRGYAKAKLPILGFSFFRQMVSQRVELDSRTFIFVLQTCERFLRVLEGKSVHCAIWKMGFASSLLVQNGLIHFYSVRACLGLARQVFDETSFRDVVSWTSMIEAYSQHNCYNEALELFNSMLFSGVEPNEVTVITVLSACSLKGDLKVGKSMNEYVRKSTLNRSLNLMNAILDMYVKCGCLSAAREIFDDMLTKDVFSWTSMVNGYAKSGRLETARKLFNEMPERNVVSWNAMIAGYSQYSQPKKALELFDEMVDVGLVPTENTLVCVLSACGQLGYMDLGQWIHQSYICQELSEISLILSNALIDMYAKCGFVVVAAKIFNSMLERNLVSWNSIIAAFAAHGYSEQAIIAFEQMINGGIKPDDITFVGLLCACSHGGLVTDGKIYFQNMKGRYNVEPKREHYACMIDLLGRGGLLKDAYELIKGMPMEPCEAAWGALLNACRMVGNIELAQLAAYKLLELNPEDSGVYVQLATTCAHGGSWADVGMVRSVMRDRRVKKIPGHSLIEVEGEFHEFFAGDKSRPESEGIYKALQELVLLSKLKDYFEVESSCHYI</sequence>
<accession>A0AAV8UBD5</accession>
<dbReference type="SUPFAM" id="SSF48452">
    <property type="entry name" value="TPR-like"/>
    <property type="match status" value="1"/>
</dbReference>
<gene>
    <name evidence="3" type="ORF">K2173_004686</name>
</gene>
<dbReference type="Pfam" id="PF20430">
    <property type="entry name" value="Eplus_motif"/>
    <property type="match status" value="1"/>
</dbReference>
<comment type="caution">
    <text evidence="3">The sequence shown here is derived from an EMBL/GenBank/DDBJ whole genome shotgun (WGS) entry which is preliminary data.</text>
</comment>
<dbReference type="FunFam" id="1.25.40.10:FF:000184">
    <property type="entry name" value="Pentatricopeptide repeat-containing protein, chloroplastic"/>
    <property type="match status" value="1"/>
</dbReference>
<dbReference type="AlphaFoldDB" id="A0AAV8UBD5"/>
<evidence type="ECO:0008006" key="5">
    <source>
        <dbReference type="Google" id="ProtNLM"/>
    </source>
</evidence>
<dbReference type="InterPro" id="IPR046848">
    <property type="entry name" value="E_motif"/>
</dbReference>
<reference evidence="3 4" key="1">
    <citation type="submission" date="2021-09" db="EMBL/GenBank/DDBJ databases">
        <title>Genomic insights and catalytic innovation underlie evolution of tropane alkaloids biosynthesis.</title>
        <authorList>
            <person name="Wang Y.-J."/>
            <person name="Tian T."/>
            <person name="Huang J.-P."/>
            <person name="Huang S.-X."/>
        </authorList>
    </citation>
    <scope>NUCLEOTIDE SEQUENCE [LARGE SCALE GENOMIC DNA]</scope>
    <source>
        <strain evidence="3">KIB-2018</strain>
        <tissue evidence="3">Leaf</tissue>
    </source>
</reference>
<dbReference type="InterPro" id="IPR046849">
    <property type="entry name" value="E2_motif"/>
</dbReference>
<dbReference type="GO" id="GO:0009451">
    <property type="term" value="P:RNA modification"/>
    <property type="evidence" value="ECO:0007669"/>
    <property type="project" value="InterPro"/>
</dbReference>
<feature type="repeat" description="PPR" evidence="2">
    <location>
        <begin position="224"/>
        <end position="258"/>
    </location>
</feature>
<evidence type="ECO:0000313" key="3">
    <source>
        <dbReference type="EMBL" id="KAJ8898652.1"/>
    </source>
</evidence>
<evidence type="ECO:0000313" key="4">
    <source>
        <dbReference type="Proteomes" id="UP001159364"/>
    </source>
</evidence>
<organism evidence="3 4">
    <name type="scientific">Erythroxylum novogranatense</name>
    <dbReference type="NCBI Taxonomy" id="1862640"/>
    <lineage>
        <taxon>Eukaryota</taxon>
        <taxon>Viridiplantae</taxon>
        <taxon>Streptophyta</taxon>
        <taxon>Embryophyta</taxon>
        <taxon>Tracheophyta</taxon>
        <taxon>Spermatophyta</taxon>
        <taxon>Magnoliopsida</taxon>
        <taxon>eudicotyledons</taxon>
        <taxon>Gunneridae</taxon>
        <taxon>Pentapetalae</taxon>
        <taxon>rosids</taxon>
        <taxon>fabids</taxon>
        <taxon>Malpighiales</taxon>
        <taxon>Erythroxylaceae</taxon>
        <taxon>Erythroxylum</taxon>
    </lineage>
</organism>
<keyword evidence="4" id="KW-1185">Reference proteome</keyword>
<dbReference type="InterPro" id="IPR002885">
    <property type="entry name" value="PPR_rpt"/>
</dbReference>
<dbReference type="PROSITE" id="PS51375">
    <property type="entry name" value="PPR"/>
    <property type="match status" value="5"/>
</dbReference>
<dbReference type="EMBL" id="JAIWQS010000008">
    <property type="protein sequence ID" value="KAJ8898652.1"/>
    <property type="molecule type" value="Genomic_DNA"/>
</dbReference>
<protein>
    <recommendedName>
        <fullName evidence="5">Pentatricopeptide repeat-containing protein At2g22410, mitochondrial-like</fullName>
    </recommendedName>
</protein>
<evidence type="ECO:0000256" key="2">
    <source>
        <dbReference type="PROSITE-ProRule" id="PRU00708"/>
    </source>
</evidence>
<evidence type="ECO:0000256" key="1">
    <source>
        <dbReference type="ARBA" id="ARBA00022737"/>
    </source>
</evidence>
<feature type="repeat" description="PPR" evidence="2">
    <location>
        <begin position="325"/>
        <end position="359"/>
    </location>
</feature>
<dbReference type="NCBIfam" id="TIGR00756">
    <property type="entry name" value="PPR"/>
    <property type="match status" value="7"/>
</dbReference>
<dbReference type="PANTHER" id="PTHR47926:SF387">
    <property type="entry name" value="PENTATRICOPEPTIDE REPEAT-CONTAINING PROTEIN"/>
    <property type="match status" value="1"/>
</dbReference>
<dbReference type="Pfam" id="PF12854">
    <property type="entry name" value="PPR_1"/>
    <property type="match status" value="1"/>
</dbReference>
<dbReference type="InterPro" id="IPR011990">
    <property type="entry name" value="TPR-like_helical_dom_sf"/>
</dbReference>